<dbReference type="GO" id="GO:0051278">
    <property type="term" value="P:fungal-type cell wall polysaccharide biosynthetic process"/>
    <property type="evidence" value="ECO:0007669"/>
    <property type="project" value="TreeGrafter"/>
</dbReference>
<dbReference type="FunFam" id="3.40.50.720:FF:000084">
    <property type="entry name" value="Short-chain dehydrogenase reductase"/>
    <property type="match status" value="1"/>
</dbReference>
<evidence type="ECO:0000256" key="11">
    <source>
        <dbReference type="SAM" id="MobiDB-lite"/>
    </source>
</evidence>
<dbReference type="PRINTS" id="PR00081">
    <property type="entry name" value="GDHRDH"/>
</dbReference>
<comment type="catalytic activity">
    <reaction evidence="10">
        <text>[(1-&gt;3)-beta-D-glucosyl](n) + UDP-alpha-D-glucose = [(1-&gt;3)-beta-D-glucosyl](n+1) + UDP + H(+)</text>
        <dbReference type="Rhea" id="RHEA:21476"/>
        <dbReference type="Rhea" id="RHEA-COMP:11146"/>
        <dbReference type="Rhea" id="RHEA-COMP:14303"/>
        <dbReference type="ChEBI" id="CHEBI:15378"/>
        <dbReference type="ChEBI" id="CHEBI:37671"/>
        <dbReference type="ChEBI" id="CHEBI:58223"/>
        <dbReference type="ChEBI" id="CHEBI:58885"/>
        <dbReference type="EC" id="2.4.1.34"/>
    </reaction>
</comment>
<dbReference type="InterPro" id="IPR026899">
    <property type="entry name" value="FKS1-like_dom1"/>
</dbReference>
<keyword evidence="5" id="KW-0808">Transferase</keyword>
<evidence type="ECO:0000256" key="7">
    <source>
        <dbReference type="ARBA" id="ARBA00022857"/>
    </source>
</evidence>
<dbReference type="PANTHER" id="PTHR12741">
    <property type="entry name" value="LYST-INTERACTING PROTEIN LIP5 DOPAMINE RESPONSIVE PROTEIN DRG-1"/>
    <property type="match status" value="1"/>
</dbReference>
<evidence type="ECO:0000256" key="3">
    <source>
        <dbReference type="ARBA" id="ARBA00012589"/>
    </source>
</evidence>
<feature type="transmembrane region" description="Helical" evidence="12">
    <location>
        <begin position="728"/>
        <end position="750"/>
    </location>
</feature>
<evidence type="ECO:0000256" key="2">
    <source>
        <dbReference type="ARBA" id="ARBA00009040"/>
    </source>
</evidence>
<evidence type="ECO:0000256" key="10">
    <source>
        <dbReference type="ARBA" id="ARBA00047777"/>
    </source>
</evidence>
<feature type="transmembrane region" description="Helical" evidence="12">
    <location>
        <begin position="1449"/>
        <end position="1470"/>
    </location>
</feature>
<keyword evidence="6 12" id="KW-0812">Transmembrane</keyword>
<dbReference type="Proteomes" id="UP000242875">
    <property type="component" value="Unassembled WGS sequence"/>
</dbReference>
<dbReference type="InterPro" id="IPR020904">
    <property type="entry name" value="Sc_DH/Rdtase_CS"/>
</dbReference>
<dbReference type="GO" id="GO:0003843">
    <property type="term" value="F:1,3-beta-D-glucan synthase activity"/>
    <property type="evidence" value="ECO:0007669"/>
    <property type="project" value="UniProtKB-EC"/>
</dbReference>
<protein>
    <recommendedName>
        <fullName evidence="3">1,3-beta-glucan synthase</fullName>
        <ecNumber evidence="3">2.4.1.34</ecNumber>
    </recommendedName>
</protein>
<feature type="transmembrane region" description="Helical" evidence="12">
    <location>
        <begin position="668"/>
        <end position="690"/>
    </location>
</feature>
<dbReference type="PRINTS" id="PR00080">
    <property type="entry name" value="SDRFAMILY"/>
</dbReference>
<evidence type="ECO:0000256" key="9">
    <source>
        <dbReference type="ARBA" id="ARBA00023136"/>
    </source>
</evidence>
<evidence type="ECO:0000256" key="1">
    <source>
        <dbReference type="ARBA" id="ARBA00004141"/>
    </source>
</evidence>
<feature type="region of interest" description="Disordered" evidence="11">
    <location>
        <begin position="350"/>
        <end position="370"/>
    </location>
</feature>
<reference evidence="14 15" key="1">
    <citation type="journal article" date="2017" name="Mycologia">
        <title>Bifiguratus adelaidae, gen. et sp. nov., a new member of Mucoromycotina in endophytic and soil-dwelling habitats.</title>
        <authorList>
            <person name="Torres-Cruz T.J."/>
            <person name="Billingsley Tobias T.L."/>
            <person name="Almatruk M."/>
            <person name="Hesse C."/>
            <person name="Kuske C.R."/>
            <person name="Desiro A."/>
            <person name="Benucci G.M."/>
            <person name="Bonito G."/>
            <person name="Stajich J.E."/>
            <person name="Dunlap C."/>
            <person name="Arnold A.E."/>
            <person name="Porras-Alfaro A."/>
        </authorList>
    </citation>
    <scope>NUCLEOTIDE SEQUENCE [LARGE SCALE GENOMIC DNA]</scope>
    <source>
        <strain evidence="14 15">AZ0501</strain>
    </source>
</reference>
<sequence>MNVDRLFSVKDKVVLVTGGSRGIGLGIAMGYVGAGAKVYISSRSADVCENVAKELTKKGPGKCIAIPANLQEISECKRLIEEVGKHEGHLDVLVNNAGANWAAPIESYPMDAWTKVMNLNLVRIFTLTQAALPLLTAKATAENPSSVINIGSIDGFRTSSLFTFAYGASKAGLHHLTRHLAAHLGDKHVLVNAIAPGTFQSKMMKATLEKFGESIKANIPVGRIGTAEDIAGTCIYLSSRAGQYTNGAVIVCDGGRLINAKLSTGAVSHCENVHHETPQIPTPVPYSVSCTQMPITEPPSTEAHNITYTAYPYMPDETKAVMEERQRFLEQTATALNQASDASSTYTATISDDNLHSSSGAEQYPAWSDAKQPPIKRDEFYTILLDLRYKFGFQHDNVCNIDDYILTLLDSRASRMTPDMALLTLHADVIGGENANYRKWYFATQFNLDEAFGDRNNDVLRLSTSRRQRQPSNRVKLEDSTPNRSKARSLENAETRWKQRMMVLTPTMMIQQIGLYLLIWGETAPIRFTPECLCFLFKTCWDYYESEAGKEEMVPIAEGIFLMDIIQPLYDFIRDQTYELVDGKYVRREKDHANTIGEREWQWSVVGLGGAIATLFMIVGTFTEFFFVTSSNATTTVLFRRLLLLIIILIANITPTVYIVLFNRSSNLSWFLGIAQFGFGLFCTLVFALVPPSRLFLYERSNARRSIASQTFTANFPKLTGVSRLMSIGFWFCILGCKFVESYFFLALSFKDPLAVMAHMRIDNCGDSLFGSTLCRNMPIWTLVLMFSMALVLFFLDTYLWYIIWNTIFSVVRAFYLGISVWLPWRNVFAMLPKLMFSNLILETDSEIRYKPKVLCSQIWNAVVISMYREHLLTIDHVQQLLYRQTTSPDDERILQPPSLFTPSSGRMERRISFFSQSLSTTKPKPLPVDSMPTFTVFTPHYSEKVLLSLREIIREEDQHTKVTLIEYLKQLHKGDWENFVSDTKMLAKESHLFSDNSQFSIAELAEKQDAKSGKNGNVDDLAFNYIGFKSSTPEYTMRTRIWASLRAQTLYRTVSGFMNYQKALKLLHRVENPDLVHAFASLPERLESDLDQVANRKFKFVVSMQRYNKFSKEEVENADFLLQTYRDLQIAYIEEEPSRDSHQPATVYSVLIDGHCERMANGYRKPKYRVRLPGNPILGDGKSDNQNHAIIFSRGEYLQLVDANQDNYLEECLKIRNILGEFEEYESPSNSPYSLAHDTQDKDPVAIVGAREYIFSENIGVLGDVAAGKEQTFGTLSQRNLAKIGGKLHYGHPDFLNVIFMITRGGVSKAQKGLHLNEDIYAGMNAFIRGGRIKHTEYYQCGKGRDLGFGSILNFITKIGTGMGEQMLSREYYYIGTQLPLDRFLTFYYAHPGFHINNIFIILSVQLFMFVMLFLGALMSTVPVCPFSINITQELPSGCYNLLPVFEWITRCVLSIIIVFFVAFLPLFLQELTEKGIIRSVARLGKHFLSLSPMFEVFVTQIYTNSILTNLSFGGARYIATGRGFATS</sequence>
<feature type="transmembrane region" description="Helical" evidence="12">
    <location>
        <begin position="802"/>
        <end position="825"/>
    </location>
</feature>
<dbReference type="InterPro" id="IPR002347">
    <property type="entry name" value="SDR_fam"/>
</dbReference>
<dbReference type="PANTHER" id="PTHR12741:SF48">
    <property type="entry name" value="1,3-BETA-GLUCAN SYNTHASE COMPONENT FKS1-RELATED"/>
    <property type="match status" value="1"/>
</dbReference>
<dbReference type="Pfam" id="PF02364">
    <property type="entry name" value="Glucan_synthase"/>
    <property type="match status" value="1"/>
</dbReference>
<name>A0A261XVJ9_9FUNG</name>
<dbReference type="GO" id="GO:0006075">
    <property type="term" value="P:(1-&gt;3)-beta-D-glucan biosynthetic process"/>
    <property type="evidence" value="ECO:0007669"/>
    <property type="project" value="InterPro"/>
</dbReference>
<dbReference type="Gene3D" id="3.40.50.720">
    <property type="entry name" value="NAD(P)-binding Rossmann-like Domain"/>
    <property type="match status" value="1"/>
</dbReference>
<evidence type="ECO:0000256" key="12">
    <source>
        <dbReference type="SAM" id="Phobius"/>
    </source>
</evidence>
<comment type="subcellular location">
    <subcellularLocation>
        <location evidence="1">Membrane</location>
        <topology evidence="1">Multi-pass membrane protein</topology>
    </subcellularLocation>
</comment>
<dbReference type="GO" id="GO:0000148">
    <property type="term" value="C:1,3-beta-D-glucan synthase complex"/>
    <property type="evidence" value="ECO:0007669"/>
    <property type="project" value="InterPro"/>
</dbReference>
<dbReference type="EC" id="2.4.1.34" evidence="3"/>
<keyword evidence="15" id="KW-1185">Reference proteome</keyword>
<dbReference type="Pfam" id="PF13561">
    <property type="entry name" value="adh_short_C2"/>
    <property type="match status" value="1"/>
</dbReference>
<evidence type="ECO:0000256" key="6">
    <source>
        <dbReference type="ARBA" id="ARBA00022692"/>
    </source>
</evidence>
<dbReference type="Pfam" id="PF23605">
    <property type="entry name" value="FKS1_dom2"/>
    <property type="match status" value="1"/>
</dbReference>
<feature type="transmembrane region" description="Helical" evidence="12">
    <location>
        <begin position="778"/>
        <end position="796"/>
    </location>
</feature>
<dbReference type="InterPro" id="IPR056261">
    <property type="entry name" value="FKS1-like_dom2"/>
</dbReference>
<feature type="region of interest" description="Disordered" evidence="11">
    <location>
        <begin position="465"/>
        <end position="492"/>
    </location>
</feature>
<gene>
    <name evidence="14" type="ORF">BZG36_04883</name>
</gene>
<evidence type="ECO:0000313" key="15">
    <source>
        <dbReference type="Proteomes" id="UP000242875"/>
    </source>
</evidence>
<feature type="transmembrane region" description="Helical" evidence="12">
    <location>
        <begin position="603"/>
        <end position="622"/>
    </location>
</feature>
<evidence type="ECO:0000313" key="14">
    <source>
        <dbReference type="EMBL" id="OZJ02389.1"/>
    </source>
</evidence>
<dbReference type="SUPFAM" id="SSF51735">
    <property type="entry name" value="NAD(P)-binding Rossmann-fold domains"/>
    <property type="match status" value="1"/>
</dbReference>
<accession>A0A261XVJ9</accession>
<evidence type="ECO:0000259" key="13">
    <source>
        <dbReference type="SMART" id="SM01205"/>
    </source>
</evidence>
<evidence type="ECO:0000256" key="5">
    <source>
        <dbReference type="ARBA" id="ARBA00022679"/>
    </source>
</evidence>
<proteinExistence type="inferred from homology"/>
<dbReference type="InterPro" id="IPR003440">
    <property type="entry name" value="Glyco_trans_48_dom"/>
</dbReference>
<comment type="caution">
    <text evidence="14">The sequence shown here is derived from an EMBL/GenBank/DDBJ whole genome shotgun (WGS) entry which is preliminary data.</text>
</comment>
<feature type="transmembrane region" description="Helical" evidence="12">
    <location>
        <begin position="642"/>
        <end position="661"/>
    </location>
</feature>
<keyword evidence="9 12" id="KW-0472">Membrane</keyword>
<evidence type="ECO:0000256" key="4">
    <source>
        <dbReference type="ARBA" id="ARBA00022676"/>
    </source>
</evidence>
<feature type="domain" description="1,3-beta-glucan synthase component FKS1-like" evidence="13">
    <location>
        <begin position="507"/>
        <end position="604"/>
    </location>
</feature>
<dbReference type="SMART" id="SM01205">
    <property type="entry name" value="FKS1_dom1"/>
    <property type="match status" value="1"/>
</dbReference>
<dbReference type="OrthoDB" id="1880850at2759"/>
<keyword evidence="7" id="KW-0521">NADP</keyword>
<dbReference type="InterPro" id="IPR036291">
    <property type="entry name" value="NAD(P)-bd_dom_sf"/>
</dbReference>
<keyword evidence="4" id="KW-0328">Glycosyltransferase</keyword>
<organism evidence="14 15">
    <name type="scientific">Bifiguratus adelaidae</name>
    <dbReference type="NCBI Taxonomy" id="1938954"/>
    <lineage>
        <taxon>Eukaryota</taxon>
        <taxon>Fungi</taxon>
        <taxon>Fungi incertae sedis</taxon>
        <taxon>Mucoromycota</taxon>
        <taxon>Mucoromycotina</taxon>
        <taxon>Endogonomycetes</taxon>
        <taxon>Endogonales</taxon>
        <taxon>Endogonales incertae sedis</taxon>
        <taxon>Bifiguratus</taxon>
    </lineage>
</organism>
<dbReference type="EMBL" id="MVBO01000156">
    <property type="protein sequence ID" value="OZJ02389.1"/>
    <property type="molecule type" value="Genomic_DNA"/>
</dbReference>
<dbReference type="GO" id="GO:0005886">
    <property type="term" value="C:plasma membrane"/>
    <property type="evidence" value="ECO:0007669"/>
    <property type="project" value="TreeGrafter"/>
</dbReference>
<evidence type="ECO:0000256" key="8">
    <source>
        <dbReference type="ARBA" id="ARBA00022989"/>
    </source>
</evidence>
<dbReference type="PROSITE" id="PS00061">
    <property type="entry name" value="ADH_SHORT"/>
    <property type="match status" value="1"/>
</dbReference>
<feature type="compositionally biased region" description="Polar residues" evidence="11">
    <location>
        <begin position="350"/>
        <end position="361"/>
    </location>
</feature>
<comment type="similarity">
    <text evidence="2">Belongs to the glycosyltransferase 48 family.</text>
</comment>
<keyword evidence="8 12" id="KW-1133">Transmembrane helix</keyword>